<protein>
    <submittedName>
        <fullName evidence="2">Transcriptional regulator</fullName>
    </submittedName>
</protein>
<dbReference type="RefSeq" id="WP_116906701.1">
    <property type="nucleotide sequence ID" value="NZ_CP142084.2"/>
</dbReference>
<dbReference type="InterPro" id="IPR010982">
    <property type="entry name" value="Lambda_DNA-bd_dom_sf"/>
</dbReference>
<evidence type="ECO:0000313" key="2">
    <source>
        <dbReference type="EMBL" id="RFF37122.1"/>
    </source>
</evidence>
<dbReference type="GO" id="GO:0003677">
    <property type="term" value="F:DNA binding"/>
    <property type="evidence" value="ECO:0007669"/>
    <property type="project" value="InterPro"/>
</dbReference>
<dbReference type="InterPro" id="IPR017507">
    <property type="entry name" value="Tscrpt_reg_HipB-like"/>
</dbReference>
<dbReference type="NCBIfam" id="TIGR03070">
    <property type="entry name" value="couple_hipB"/>
    <property type="match status" value="1"/>
</dbReference>
<feature type="domain" description="HTH cro/C1-type" evidence="1">
    <location>
        <begin position="14"/>
        <end position="65"/>
    </location>
</feature>
<dbReference type="OrthoDB" id="9156632at2"/>
<evidence type="ECO:0000313" key="3">
    <source>
        <dbReference type="Proteomes" id="UP000259570"/>
    </source>
</evidence>
<name>A0A3E1KEU2_9XANT</name>
<accession>A0A3E1KEU2</accession>
<gene>
    <name evidence="2" type="ORF">DZD52_18485</name>
</gene>
<dbReference type="InterPro" id="IPR001387">
    <property type="entry name" value="Cro/C1-type_HTH"/>
</dbReference>
<dbReference type="AlphaFoldDB" id="A0A3E1KEU2"/>
<dbReference type="SMART" id="SM00530">
    <property type="entry name" value="HTH_XRE"/>
    <property type="match status" value="1"/>
</dbReference>
<dbReference type="EMBL" id="QUZM01000054">
    <property type="protein sequence ID" value="RFF37122.1"/>
    <property type="molecule type" value="Genomic_DNA"/>
</dbReference>
<dbReference type="PROSITE" id="PS50943">
    <property type="entry name" value="HTH_CROC1"/>
    <property type="match status" value="1"/>
</dbReference>
<evidence type="ECO:0000259" key="1">
    <source>
        <dbReference type="PROSITE" id="PS50943"/>
    </source>
</evidence>
<reference evidence="2 3" key="1">
    <citation type="submission" date="2018-08" db="EMBL/GenBank/DDBJ databases">
        <title>Genome sequencing of X. nasturtii WHRI 8984.</title>
        <authorList>
            <person name="Studholme D.J."/>
            <person name="Mchugh J."/>
            <person name="Vicente J."/>
        </authorList>
    </citation>
    <scope>NUCLEOTIDE SEQUENCE [LARGE SCALE GENOMIC DNA]</scope>
    <source>
        <strain evidence="2 3">WHRI 8984</strain>
    </source>
</reference>
<dbReference type="SUPFAM" id="SSF47413">
    <property type="entry name" value="lambda repressor-like DNA-binding domains"/>
    <property type="match status" value="1"/>
</dbReference>
<dbReference type="Proteomes" id="UP000259570">
    <property type="component" value="Unassembled WGS sequence"/>
</dbReference>
<dbReference type="Gene3D" id="1.10.260.40">
    <property type="entry name" value="lambda repressor-like DNA-binding domains"/>
    <property type="match status" value="1"/>
</dbReference>
<comment type="caution">
    <text evidence="2">The sequence shown here is derived from an EMBL/GenBank/DDBJ whole genome shotgun (WGS) entry which is preliminary data.</text>
</comment>
<organism evidence="2 3">
    <name type="scientific">Xanthomonas nasturtii</name>
    <dbReference type="NCBI Taxonomy" id="1843581"/>
    <lineage>
        <taxon>Bacteria</taxon>
        <taxon>Pseudomonadati</taxon>
        <taxon>Pseudomonadota</taxon>
        <taxon>Gammaproteobacteria</taxon>
        <taxon>Lysobacterales</taxon>
        <taxon>Lysobacteraceae</taxon>
        <taxon>Xanthomonas</taxon>
    </lineage>
</organism>
<proteinExistence type="predicted"/>
<dbReference type="GeneID" id="97209724"/>
<dbReference type="CDD" id="cd00093">
    <property type="entry name" value="HTH_XRE"/>
    <property type="match status" value="1"/>
</dbReference>
<sequence>MDTVRTPSDIGNIIRARRKHLSWDQARLANEIGVSRQWVVDIEKGKPRAELQLILRALHALGLELMLGPDLAQVSAVRTPDRETVTPIDLDAIIEHNRANPSLGTAFFNALNNNVLKNQFSPFDRLQNTGVHGPFPTLDALKQSPAQAALDAPIHSPVQAALASSNRHKSIIDSIVKKKSANELVQKQSSVLDSLKIGEAAKISNSISASPKKKRDR</sequence>
<dbReference type="Pfam" id="PF01381">
    <property type="entry name" value="HTH_3"/>
    <property type="match status" value="1"/>
</dbReference>